<evidence type="ECO:0000256" key="3">
    <source>
        <dbReference type="ARBA" id="ARBA00022723"/>
    </source>
</evidence>
<gene>
    <name evidence="9" type="ORF">Spa2297_02870</name>
    <name evidence="10" type="ORF">VSS30_29615</name>
</gene>
<evidence type="ECO:0000256" key="4">
    <source>
        <dbReference type="ARBA" id="ARBA00023002"/>
    </source>
</evidence>
<dbReference type="RefSeq" id="WP_064726396.1">
    <property type="nucleotide sequence ID" value="NZ_BMRX01000003.1"/>
</dbReference>
<name>A0A191UTH2_9ACTN</name>
<dbReference type="EMBL" id="CP015866">
    <property type="protein sequence ID" value="ANJ06016.1"/>
    <property type="molecule type" value="Genomic_DNA"/>
</dbReference>
<keyword evidence="12" id="KW-1185">Reference proteome</keyword>
<dbReference type="InterPro" id="IPR017972">
    <property type="entry name" value="Cyt_P450_CS"/>
</dbReference>
<dbReference type="Proteomes" id="UP000078468">
    <property type="component" value="Chromosome"/>
</dbReference>
<evidence type="ECO:0000313" key="9">
    <source>
        <dbReference type="EMBL" id="ANJ06016.1"/>
    </source>
</evidence>
<dbReference type="GO" id="GO:0020037">
    <property type="term" value="F:heme binding"/>
    <property type="evidence" value="ECO:0007669"/>
    <property type="project" value="InterPro"/>
</dbReference>
<evidence type="ECO:0000313" key="11">
    <source>
        <dbReference type="Proteomes" id="UP000078468"/>
    </source>
</evidence>
<keyword evidence="2 7" id="KW-0349">Heme</keyword>
<keyword evidence="5 7" id="KW-0408">Iron</keyword>
<dbReference type="GO" id="GO:0005506">
    <property type="term" value="F:iron ion binding"/>
    <property type="evidence" value="ECO:0007669"/>
    <property type="project" value="InterPro"/>
</dbReference>
<dbReference type="PRINTS" id="PR00385">
    <property type="entry name" value="P450"/>
</dbReference>
<keyword evidence="4 7" id="KW-0560">Oxidoreductase</keyword>
<reference evidence="9 11" key="1">
    <citation type="submission" date="2016-05" db="EMBL/GenBank/DDBJ databases">
        <title>Non-Contiguous Finished Genome Sequence of Streptomyces parvulus 2297 Integrated Site-Specifically with Actinophage R4.</title>
        <authorList>
            <person name="Nishizawa T."/>
            <person name="Miura T."/>
            <person name="Harada C."/>
            <person name="Guo Y."/>
            <person name="Narisawa K."/>
            <person name="Ohta H."/>
            <person name="Takahashi H."/>
            <person name="Shirai M."/>
        </authorList>
    </citation>
    <scope>NUCLEOTIDE SEQUENCE [LARGE SCALE GENOMIC DNA]</scope>
    <source>
        <strain evidence="9 11">2297</strain>
    </source>
</reference>
<sequence>MNTDAGLPNYPISRSGCPFDPPDAYVAWSRDGGLRRIRLWNGREAWLATRFEDVRAVLSDPRVSSDGSRDDMPTVSPASQVATPLRASFNRMDDPGHTRLRSMVARDFSARRTAALRPRIQRLADDLIDTMTRNGAPADLMAEFALPFPSLVISLMLGIPYEEHDFFQSRSIALLDTHSSAEEVARAGEEMRGFLRELTKAKERRPEDDIISRLVTEQLAEGRISRDELADLALLLLISGHEATTNMIGLSALALLGDPDQAGLLRDTDDPAVVAAAVEELLRFLSAADAGFARVVTEDMEIGGQSLRAGDGVFVALSAANRDGTVFDAPETLDLGRRAPHHLAFGYGSHQCLGQSLVRADLGTALPTLLRRLPKLRLAVPADEIAYAHMGTFGPVELPVLW</sequence>
<evidence type="ECO:0000313" key="10">
    <source>
        <dbReference type="EMBL" id="MFB8752986.1"/>
    </source>
</evidence>
<proteinExistence type="inferred from homology"/>
<dbReference type="PROSITE" id="PS00086">
    <property type="entry name" value="CYTOCHROME_P450"/>
    <property type="match status" value="1"/>
</dbReference>
<evidence type="ECO:0000313" key="12">
    <source>
        <dbReference type="Proteomes" id="UP001585018"/>
    </source>
</evidence>
<evidence type="ECO:0000256" key="1">
    <source>
        <dbReference type="ARBA" id="ARBA00010617"/>
    </source>
</evidence>
<comment type="similarity">
    <text evidence="1 7">Belongs to the cytochrome P450 family.</text>
</comment>
<dbReference type="EMBL" id="JAYMRR010000021">
    <property type="protein sequence ID" value="MFB8752986.1"/>
    <property type="molecule type" value="Genomic_DNA"/>
</dbReference>
<dbReference type="Pfam" id="PF00067">
    <property type="entry name" value="p450"/>
    <property type="match status" value="1"/>
</dbReference>
<dbReference type="Gene3D" id="1.10.630.10">
    <property type="entry name" value="Cytochrome P450"/>
    <property type="match status" value="1"/>
</dbReference>
<dbReference type="InterPro" id="IPR001128">
    <property type="entry name" value="Cyt_P450"/>
</dbReference>
<evidence type="ECO:0000256" key="6">
    <source>
        <dbReference type="ARBA" id="ARBA00023033"/>
    </source>
</evidence>
<dbReference type="SUPFAM" id="SSF48264">
    <property type="entry name" value="Cytochrome P450"/>
    <property type="match status" value="1"/>
</dbReference>
<keyword evidence="6 7" id="KW-0503">Monooxygenase</keyword>
<reference evidence="10 12" key="2">
    <citation type="submission" date="2024-01" db="EMBL/GenBank/DDBJ databases">
        <title>Genome mining of biosynthetic gene clusters to explore secondary metabolites of Streptomyces sp.</title>
        <authorList>
            <person name="Baig A."/>
            <person name="Ajitkumar Shintre N."/>
            <person name="Kumar H."/>
            <person name="Anbarasu A."/>
            <person name="Ramaiah S."/>
        </authorList>
    </citation>
    <scope>NUCLEOTIDE SEQUENCE [LARGE SCALE GENOMIC DNA]</scope>
    <source>
        <strain evidence="10 12">A03</strain>
    </source>
</reference>
<dbReference type="InterPro" id="IPR036396">
    <property type="entry name" value="Cyt_P450_sf"/>
</dbReference>
<evidence type="ECO:0000256" key="5">
    <source>
        <dbReference type="ARBA" id="ARBA00023004"/>
    </source>
</evidence>
<evidence type="ECO:0000256" key="7">
    <source>
        <dbReference type="RuleBase" id="RU000461"/>
    </source>
</evidence>
<dbReference type="FunFam" id="1.10.630.10:FF:000018">
    <property type="entry name" value="Cytochrome P450 monooxygenase"/>
    <property type="match status" value="1"/>
</dbReference>
<dbReference type="KEGG" id="spav:Spa2297_02870"/>
<evidence type="ECO:0000256" key="8">
    <source>
        <dbReference type="SAM" id="MobiDB-lite"/>
    </source>
</evidence>
<dbReference type="Proteomes" id="UP001585018">
    <property type="component" value="Unassembled WGS sequence"/>
</dbReference>
<keyword evidence="3 7" id="KW-0479">Metal-binding</keyword>
<dbReference type="InterPro" id="IPR002397">
    <property type="entry name" value="Cyt_P450_B"/>
</dbReference>
<protein>
    <submittedName>
        <fullName evidence="10">Cytochrome P450</fullName>
    </submittedName>
</protein>
<dbReference type="PANTHER" id="PTHR46696:SF1">
    <property type="entry name" value="CYTOCHROME P450 YJIB-RELATED"/>
    <property type="match status" value="1"/>
</dbReference>
<feature type="region of interest" description="Disordered" evidence="8">
    <location>
        <begin position="60"/>
        <end position="80"/>
    </location>
</feature>
<accession>A0A191UTH2</accession>
<dbReference type="CDD" id="cd11030">
    <property type="entry name" value="CYP105-like"/>
    <property type="match status" value="1"/>
</dbReference>
<dbReference type="PRINTS" id="PR00359">
    <property type="entry name" value="BP450"/>
</dbReference>
<dbReference type="AlphaFoldDB" id="A0A191UTH2"/>
<dbReference type="GeneID" id="91303810"/>
<dbReference type="GO" id="GO:0004497">
    <property type="term" value="F:monooxygenase activity"/>
    <property type="evidence" value="ECO:0007669"/>
    <property type="project" value="UniProtKB-KW"/>
</dbReference>
<evidence type="ECO:0000256" key="2">
    <source>
        <dbReference type="ARBA" id="ARBA00022617"/>
    </source>
</evidence>
<dbReference type="PANTHER" id="PTHR46696">
    <property type="entry name" value="P450, PUTATIVE (EUROFUNG)-RELATED"/>
    <property type="match status" value="1"/>
</dbReference>
<dbReference type="GO" id="GO:0016705">
    <property type="term" value="F:oxidoreductase activity, acting on paired donors, with incorporation or reduction of molecular oxygen"/>
    <property type="evidence" value="ECO:0007669"/>
    <property type="project" value="InterPro"/>
</dbReference>
<organism evidence="9 11">
    <name type="scientific">Streptomyces parvulus</name>
    <dbReference type="NCBI Taxonomy" id="146923"/>
    <lineage>
        <taxon>Bacteria</taxon>
        <taxon>Bacillati</taxon>
        <taxon>Actinomycetota</taxon>
        <taxon>Actinomycetes</taxon>
        <taxon>Kitasatosporales</taxon>
        <taxon>Streptomycetaceae</taxon>
        <taxon>Streptomyces</taxon>
    </lineage>
</organism>